<evidence type="ECO:0000256" key="4">
    <source>
        <dbReference type="ARBA" id="ARBA00022840"/>
    </source>
</evidence>
<evidence type="ECO:0000256" key="1">
    <source>
        <dbReference type="ARBA" id="ARBA00013275"/>
    </source>
</evidence>
<dbReference type="Gene3D" id="3.40.50.12780">
    <property type="entry name" value="N-terminal domain of ligase-like"/>
    <property type="match status" value="1"/>
</dbReference>
<protein>
    <recommendedName>
        <fullName evidence="1">acetate--CoA ligase</fullName>
        <ecNumber evidence="1">6.2.1.1</ecNumber>
    </recommendedName>
</protein>
<organism evidence="8 9">
    <name type="scientific">Candidatus Hakubella thermalkaliphila</name>
    <dbReference type="NCBI Taxonomy" id="2754717"/>
    <lineage>
        <taxon>Bacteria</taxon>
        <taxon>Bacillati</taxon>
        <taxon>Actinomycetota</taxon>
        <taxon>Actinomycetota incertae sedis</taxon>
        <taxon>Candidatus Hakubellales</taxon>
        <taxon>Candidatus Hakubellaceae</taxon>
        <taxon>Candidatus Hakubella</taxon>
    </lineage>
</organism>
<dbReference type="EMBL" id="BLRV01000400">
    <property type="protein sequence ID" value="GFP22410.1"/>
    <property type="molecule type" value="Genomic_DNA"/>
</dbReference>
<evidence type="ECO:0000259" key="7">
    <source>
        <dbReference type="Pfam" id="PF13193"/>
    </source>
</evidence>
<dbReference type="Pfam" id="PF13193">
    <property type="entry name" value="AMP-binding_C"/>
    <property type="match status" value="1"/>
</dbReference>
<dbReference type="Pfam" id="PF00501">
    <property type="entry name" value="AMP-binding"/>
    <property type="match status" value="1"/>
</dbReference>
<accession>A0A6V8NSS0</accession>
<dbReference type="EC" id="6.2.1.1" evidence="1"/>
<name>A0A6V8NSS0_9ACTN</name>
<keyword evidence="3" id="KW-0547">Nucleotide-binding</keyword>
<dbReference type="GO" id="GO:0003987">
    <property type="term" value="F:acetate-CoA ligase activity"/>
    <property type="evidence" value="ECO:0007669"/>
    <property type="project" value="UniProtKB-EC"/>
</dbReference>
<comment type="caution">
    <text evidence="8">The sequence shown here is derived from an EMBL/GenBank/DDBJ whole genome shotgun (WGS) entry which is preliminary data.</text>
</comment>
<keyword evidence="2" id="KW-0436">Ligase</keyword>
<dbReference type="Proteomes" id="UP000580051">
    <property type="component" value="Unassembled WGS sequence"/>
</dbReference>
<evidence type="ECO:0000313" key="9">
    <source>
        <dbReference type="Proteomes" id="UP000580051"/>
    </source>
</evidence>
<dbReference type="InterPro" id="IPR000873">
    <property type="entry name" value="AMP-dep_synth/lig_dom"/>
</dbReference>
<feature type="non-terminal residue" evidence="8">
    <location>
        <position position="210"/>
    </location>
</feature>
<dbReference type="AlphaFoldDB" id="A0A6V8NSS0"/>
<evidence type="ECO:0000256" key="2">
    <source>
        <dbReference type="ARBA" id="ARBA00022598"/>
    </source>
</evidence>
<dbReference type="RefSeq" id="WP_176227371.1">
    <property type="nucleotide sequence ID" value="NZ_BLRV01000400.1"/>
</dbReference>
<evidence type="ECO:0000259" key="6">
    <source>
        <dbReference type="Pfam" id="PF00501"/>
    </source>
</evidence>
<dbReference type="SUPFAM" id="SSF56801">
    <property type="entry name" value="Acetyl-CoA synthetase-like"/>
    <property type="match status" value="1"/>
</dbReference>
<dbReference type="InterPro" id="IPR025110">
    <property type="entry name" value="AMP-bd_C"/>
</dbReference>
<evidence type="ECO:0000313" key="8">
    <source>
        <dbReference type="EMBL" id="GFP22410.1"/>
    </source>
</evidence>
<dbReference type="PANTHER" id="PTHR24095">
    <property type="entry name" value="ACETYL-COENZYME A SYNTHETASE"/>
    <property type="match status" value="1"/>
</dbReference>
<feature type="domain" description="AMP-dependent synthetase/ligase" evidence="6">
    <location>
        <begin position="1"/>
        <end position="126"/>
    </location>
</feature>
<dbReference type="Gene3D" id="3.30.300.30">
    <property type="match status" value="1"/>
</dbReference>
<dbReference type="GO" id="GO:0005524">
    <property type="term" value="F:ATP binding"/>
    <property type="evidence" value="ECO:0007669"/>
    <property type="project" value="UniProtKB-KW"/>
</dbReference>
<reference evidence="8 9" key="1">
    <citation type="journal article" date="2020" name="Front. Microbiol.">
        <title>Single-cell genomics of novel Actinobacteria with the Wood-Ljungdahl pathway discovered in a serpentinizing system.</title>
        <authorList>
            <person name="Merino N."/>
            <person name="Kawai M."/>
            <person name="Boyd E.S."/>
            <person name="Colman D.R."/>
            <person name="McGlynn S.E."/>
            <person name="Nealson K.H."/>
            <person name="Kurokawa K."/>
            <person name="Hongoh Y."/>
        </authorList>
    </citation>
    <scope>NUCLEOTIDE SEQUENCE [LARGE SCALE GENOMIC DNA]</scope>
    <source>
        <strain evidence="8 9">S06</strain>
    </source>
</reference>
<keyword evidence="5" id="KW-0007">Acetylation</keyword>
<dbReference type="PANTHER" id="PTHR24095:SF14">
    <property type="entry name" value="ACETYL-COENZYME A SYNTHETASE 1"/>
    <property type="match status" value="1"/>
</dbReference>
<evidence type="ECO:0000256" key="3">
    <source>
        <dbReference type="ARBA" id="ARBA00022741"/>
    </source>
</evidence>
<keyword evidence="4" id="KW-0067">ATP-binding</keyword>
<dbReference type="InterPro" id="IPR045851">
    <property type="entry name" value="AMP-bd_C_sf"/>
</dbReference>
<sequence length="210" mass="23619">TVFYTAPTAIRALMRLGDEWPAKYKLDTLRVLGSVGEPINPEAWMWYYEKIGHSRCPIVDTWWQTETGGHLITPLPGVHTLKPGSANKPFFGGDPVVLRDDGSRCEVNEGGKLCFRKPWPGMMRTMWRDHARFIDTYFTVYDNLYFAGDGCRIDEDGDYWLMGRIDDVVNVSGHRISTAEVESALVSHKKVAEAAVTPVPHDVKGQGLYA</sequence>
<dbReference type="GO" id="GO:0006085">
    <property type="term" value="P:acetyl-CoA biosynthetic process"/>
    <property type="evidence" value="ECO:0007669"/>
    <property type="project" value="TreeGrafter"/>
</dbReference>
<evidence type="ECO:0000256" key="5">
    <source>
        <dbReference type="ARBA" id="ARBA00022990"/>
    </source>
</evidence>
<feature type="non-terminal residue" evidence="8">
    <location>
        <position position="1"/>
    </location>
</feature>
<proteinExistence type="predicted"/>
<feature type="domain" description="AMP-binding enzyme C-terminal" evidence="7">
    <location>
        <begin position="180"/>
        <end position="210"/>
    </location>
</feature>
<dbReference type="GO" id="GO:0005829">
    <property type="term" value="C:cytosol"/>
    <property type="evidence" value="ECO:0007669"/>
    <property type="project" value="TreeGrafter"/>
</dbReference>
<gene>
    <name evidence="8" type="ORF">HKBW3S06_01638</name>
</gene>
<dbReference type="InterPro" id="IPR042099">
    <property type="entry name" value="ANL_N_sf"/>
</dbReference>